<evidence type="ECO:0000313" key="2">
    <source>
        <dbReference type="EMBL" id="ASE40207.1"/>
    </source>
</evidence>
<keyword evidence="1" id="KW-0812">Transmembrane</keyword>
<keyword evidence="1" id="KW-0472">Membrane</keyword>
<dbReference type="Proteomes" id="UP000197050">
    <property type="component" value="Chromosome"/>
</dbReference>
<accession>A0A1Z3UAB3</accession>
<evidence type="ECO:0000313" key="4">
    <source>
        <dbReference type="Proteomes" id="UP000197050"/>
    </source>
</evidence>
<dbReference type="AlphaFoldDB" id="A0A1Z3UAB3"/>
<dbReference type="RefSeq" id="WP_066624218.1">
    <property type="nucleotide sequence ID" value="NZ_CP022048.2"/>
</dbReference>
<name>A0A1Z3UAB3_BREVE</name>
<reference evidence="3" key="3">
    <citation type="submission" date="2022-06" db="EMBL/GenBank/DDBJ databases">
        <authorList>
            <person name="Hesketh-Best P.J."/>
            <person name="Koch M.J."/>
        </authorList>
    </citation>
    <scope>NUCLEOTIDE SEQUENCE</scope>
    <source>
        <strain evidence="3">PC206-O</strain>
    </source>
</reference>
<sequence length="109" mass="11629">MTDRAILWTFIRGIALIVTGFLAGAGASTFCAIRNLARFGFLDPIGASPGLGFYLVLTALTFAWLIAAGVFFWRNRNPAGYLLSAAAFVVFAISVVNVVTTAYPVCNAF</sequence>
<dbReference type="EMBL" id="JAMYEC010000002">
    <property type="protein sequence ID" value="MDX2334220.1"/>
    <property type="molecule type" value="Genomic_DNA"/>
</dbReference>
<evidence type="ECO:0000256" key="1">
    <source>
        <dbReference type="SAM" id="Phobius"/>
    </source>
</evidence>
<dbReference type="GeneID" id="34014716"/>
<dbReference type="EMBL" id="CP022048">
    <property type="protein sequence ID" value="ASE40207.1"/>
    <property type="molecule type" value="Genomic_DNA"/>
</dbReference>
<dbReference type="KEGG" id="bvc:CEP68_12215"/>
<proteinExistence type="predicted"/>
<feature type="transmembrane region" description="Helical" evidence="1">
    <location>
        <begin position="80"/>
        <end position="103"/>
    </location>
</feature>
<protein>
    <submittedName>
        <fullName evidence="2">Uncharacterized protein</fullName>
    </submittedName>
</protein>
<feature type="transmembrane region" description="Helical" evidence="1">
    <location>
        <begin position="51"/>
        <end position="73"/>
    </location>
</feature>
<reference evidence="2" key="2">
    <citation type="submission" date="2017-12" db="EMBL/GenBank/DDBJ databases">
        <title>FDA dAtabase for Regulatory Grade micrObial Sequences (FDA-ARGOS): Supporting development and validation of Infectious Disease Dx tests.</title>
        <authorList>
            <person name="Campos J."/>
            <person name="Goldberg B."/>
            <person name="Tallon L."/>
            <person name="Sadzewicz L."/>
            <person name="Sengamalay N."/>
            <person name="Ott S."/>
            <person name="Godinez A."/>
            <person name="Nagaraj S."/>
            <person name="Vavikolanu K."/>
            <person name="Vyas G."/>
            <person name="Nadendla S."/>
            <person name="Aluvathingal J."/>
            <person name="Geyer C."/>
            <person name="Nandy P."/>
            <person name="Hobson J."/>
            <person name="Sichtig H."/>
        </authorList>
    </citation>
    <scope>NUCLEOTIDE SEQUENCE</scope>
    <source>
        <strain evidence="2">FDAARGOS_289</strain>
    </source>
</reference>
<organism evidence="2 4">
    <name type="scientific">Brevundimonas vesicularis</name>
    <name type="common">Pseudomonas vesicularis</name>
    <dbReference type="NCBI Taxonomy" id="41276"/>
    <lineage>
        <taxon>Bacteria</taxon>
        <taxon>Pseudomonadati</taxon>
        <taxon>Pseudomonadota</taxon>
        <taxon>Alphaproteobacteria</taxon>
        <taxon>Caulobacterales</taxon>
        <taxon>Caulobacteraceae</taxon>
        <taxon>Brevundimonas</taxon>
    </lineage>
</organism>
<dbReference type="Proteomes" id="UP001272940">
    <property type="component" value="Unassembled WGS sequence"/>
</dbReference>
<reference evidence="3 5" key="4">
    <citation type="journal article" date="2023" name="FEMS Microbes">
        <title>Whole genomes of deep-sea sponge-associated bacteria exhibit high novel natural product potential.</title>
        <authorList>
            <person name="Hesketh-Best P.J."/>
            <person name="January G.G."/>
            <person name="Koch M.J."/>
            <person name="Warburton P.J."/>
            <person name="Howell K.L."/>
            <person name="Upton M."/>
        </authorList>
    </citation>
    <scope>NUCLEOTIDE SEQUENCE [LARGE SCALE GENOMIC DNA]</scope>
    <source>
        <strain evidence="3 5">PC206-O</strain>
    </source>
</reference>
<evidence type="ECO:0000313" key="3">
    <source>
        <dbReference type="EMBL" id="MDX2334220.1"/>
    </source>
</evidence>
<keyword evidence="1" id="KW-1133">Transmembrane helix</keyword>
<reference evidence="4" key="1">
    <citation type="submission" date="2017-06" db="EMBL/GenBank/DDBJ databases">
        <title>FDA dAtabase for Regulatory Grade micrObial Sequences (FDA-ARGOS): Supporting development and validation of Infectious Disease Dx tests.</title>
        <authorList>
            <person name="Minogue T."/>
            <person name="Wolcott M."/>
            <person name="Wasieloski L."/>
            <person name="Aguilar W."/>
            <person name="Moore D."/>
            <person name="Tallon L."/>
            <person name="Sadzewicz L."/>
            <person name="Sengamalay N."/>
            <person name="Ott S."/>
            <person name="Godinez A."/>
            <person name="Nagaraj S."/>
            <person name="Nadendla S."/>
            <person name="Geyer C."/>
            <person name="Sichtig H."/>
        </authorList>
    </citation>
    <scope>NUCLEOTIDE SEQUENCE [LARGE SCALE GENOMIC DNA]</scope>
    <source>
        <strain evidence="4">FDAARGOS_289</strain>
    </source>
</reference>
<evidence type="ECO:0000313" key="5">
    <source>
        <dbReference type="Proteomes" id="UP001272940"/>
    </source>
</evidence>
<keyword evidence="5" id="KW-1185">Reference proteome</keyword>
<gene>
    <name evidence="2" type="ORF">CEP68_12215</name>
    <name evidence="3" type="ORF">NJD11_04605</name>
</gene>